<dbReference type="AlphaFoldDB" id="D7UZJ1"/>
<organism evidence="2 3">
    <name type="scientific">Listeria grayi DSM 20601</name>
    <dbReference type="NCBI Taxonomy" id="525367"/>
    <lineage>
        <taxon>Bacteria</taxon>
        <taxon>Bacillati</taxon>
        <taxon>Bacillota</taxon>
        <taxon>Bacilli</taxon>
        <taxon>Bacillales</taxon>
        <taxon>Listeriaceae</taxon>
        <taxon>Listeria</taxon>
    </lineage>
</organism>
<dbReference type="HOGENOM" id="CLU_035208_1_0_9"/>
<evidence type="ECO:0000313" key="3">
    <source>
        <dbReference type="Proteomes" id="UP000010119"/>
    </source>
</evidence>
<feature type="coiled-coil region" evidence="1">
    <location>
        <begin position="225"/>
        <end position="252"/>
    </location>
</feature>
<evidence type="ECO:0000313" key="2">
    <source>
        <dbReference type="EMBL" id="EFI82836.1"/>
    </source>
</evidence>
<proteinExistence type="predicted"/>
<reference evidence="2" key="1">
    <citation type="submission" date="2010-06" db="EMBL/GenBank/DDBJ databases">
        <authorList>
            <person name="Muzny D."/>
            <person name="Qin X."/>
            <person name="Buhay C."/>
            <person name="Dugan-Rocha S."/>
            <person name="Ding Y."/>
            <person name="Chen G."/>
            <person name="Hawes A."/>
            <person name="Holder M."/>
            <person name="Jhangiani S."/>
            <person name="Johnson A."/>
            <person name="Khan Z."/>
            <person name="Li Z."/>
            <person name="Liu W."/>
            <person name="Liu X."/>
            <person name="Perez L."/>
            <person name="Shen H."/>
            <person name="Wang Q."/>
            <person name="Watt J."/>
            <person name="Xi L."/>
            <person name="Xin Y."/>
            <person name="Zhou J."/>
            <person name="Deng J."/>
            <person name="Jiang H."/>
            <person name="Liu Y."/>
            <person name="Qu J."/>
            <person name="Song X.-Z."/>
            <person name="Zhang L."/>
            <person name="Villasana D."/>
            <person name="Johnson A."/>
            <person name="Liu J."/>
            <person name="Liyanage D."/>
            <person name="Lorensuhewa L."/>
            <person name="Robinson T."/>
            <person name="Song A."/>
            <person name="Song B.-B."/>
            <person name="Dinh H."/>
            <person name="Thornton R."/>
            <person name="Coyle M."/>
            <person name="Francisco L."/>
            <person name="Jackson L."/>
            <person name="Javaid M."/>
            <person name="Korchina V."/>
            <person name="Kovar C."/>
            <person name="Mata R."/>
            <person name="Mathew T."/>
            <person name="Ngo R."/>
            <person name="Nguyen L."/>
            <person name="Nguyen N."/>
            <person name="Okwuonu G."/>
            <person name="Ongeri F."/>
            <person name="Pham C."/>
            <person name="Simmons D."/>
            <person name="Wilczek-Boney K."/>
            <person name="Hale W."/>
            <person name="Jakkamsetti A."/>
            <person name="Pham P."/>
            <person name="Ruth R."/>
            <person name="San Lucas F."/>
            <person name="Warren J."/>
            <person name="Zhang J."/>
            <person name="Zhao Z."/>
            <person name="Zhou C."/>
            <person name="Zhu D."/>
            <person name="Lee S."/>
            <person name="Bess C."/>
            <person name="Blankenburg K."/>
            <person name="Forbes L."/>
            <person name="Fu Q."/>
            <person name="Gubbala S."/>
            <person name="Hirani K."/>
            <person name="Jayaseelan J.C."/>
            <person name="Lara F."/>
            <person name="Munidasa M."/>
            <person name="Palculict T."/>
            <person name="Patil S."/>
            <person name="Pu L.-L."/>
            <person name="Saada N."/>
            <person name="Tang L."/>
            <person name="Weissenberger G."/>
            <person name="Zhu Y."/>
            <person name="Hemphill L."/>
            <person name="Shang Y."/>
            <person name="Youmans B."/>
            <person name="Ayvaz T."/>
            <person name="Ross M."/>
            <person name="Santibanez J."/>
            <person name="Aqrawi P."/>
            <person name="Gross S."/>
            <person name="Joshi V."/>
            <person name="Fowler G."/>
            <person name="Nazareth L."/>
            <person name="Reid J."/>
            <person name="Worley K."/>
            <person name="Petrosino J."/>
            <person name="Highlander S."/>
            <person name="Gibbs R."/>
        </authorList>
    </citation>
    <scope>NUCLEOTIDE SEQUENCE [LARGE SCALE GENOMIC DNA]</scope>
    <source>
        <strain evidence="2">DSM 20601</strain>
    </source>
</reference>
<dbReference type="RefSeq" id="WP_003754301.1">
    <property type="nucleotide sequence ID" value="NZ_GL538352.1"/>
</dbReference>
<sequence length="552" mass="64152">MKLVIKEIIIFDYNNQKANRFSFQPGSNLITSNSNEAGKSSLIKSIYYTLGARVSTFPTGWEYKKYIFQIKIFINDKEVIIKRQDEIFTVQHDGKKEIFSNEKDFATWFQNQVGMQMKLQEQKSSKVSIAYMNAILTPYFIDQDKSWSSFYKNAIDKVGMYKNQPKVIFENILGVSDVELQNLEFERAQAIKLKEDLVSKISQVDSVYKNYQIQKQVTKAAPENIDSLKEEISDYLKITDELSNEIEKYTEKLSKNKISVDINCQDLDELKKLLSKTDKRYKEVAFECTYCHSLLTKEQSLTRLTLSDNDFEIRGRVHELNHKIELGKSELNSIELEIEKLKTSYSEYNLKIKDLKSAVKIEDFVSQKVLSELNGLKIQQNKEKSVVESSILEYTKEINPLRKELKKKKTILNENFEILKNSVSTEVGTSNLHNRKFLDFSAIEGGGTAMNKDFLVLYLTYSKMIDKYSEFKFPLAMDSFIKNEITDLNESKMFEAVQKHFIDLDIQTFFSVINKNLSHLDTSHSYAVKISKPILNDENYIYLQSQIIEIDD</sequence>
<comment type="caution">
    <text evidence="2">The sequence shown here is derived from an EMBL/GenBank/DDBJ whole genome shotgun (WGS) entry which is preliminary data.</text>
</comment>
<accession>D7UZJ1</accession>
<evidence type="ECO:0000256" key="1">
    <source>
        <dbReference type="SAM" id="Coils"/>
    </source>
</evidence>
<keyword evidence="3" id="KW-1185">Reference proteome</keyword>
<dbReference type="EMBL" id="ACCR02000005">
    <property type="protein sequence ID" value="EFI82836.1"/>
    <property type="molecule type" value="Genomic_DNA"/>
</dbReference>
<dbReference type="Proteomes" id="UP000010119">
    <property type="component" value="Unassembled WGS sequence"/>
</dbReference>
<evidence type="ECO:0008006" key="4">
    <source>
        <dbReference type="Google" id="ProtNLM"/>
    </source>
</evidence>
<gene>
    <name evidence="2" type="ORF">HMPREF0556_11521</name>
</gene>
<dbReference type="InterPro" id="IPR027417">
    <property type="entry name" value="P-loop_NTPase"/>
</dbReference>
<feature type="coiled-coil region" evidence="1">
    <location>
        <begin position="324"/>
        <end position="358"/>
    </location>
</feature>
<dbReference type="eggNOG" id="COG1196">
    <property type="taxonomic scope" value="Bacteria"/>
</dbReference>
<dbReference type="Gene3D" id="3.40.50.300">
    <property type="entry name" value="P-loop containing nucleotide triphosphate hydrolases"/>
    <property type="match status" value="1"/>
</dbReference>
<protein>
    <recommendedName>
        <fullName evidence="4">Rad50/SbcC-type AAA domain-containing protein</fullName>
    </recommendedName>
</protein>
<keyword evidence="1" id="KW-0175">Coiled coil</keyword>
<dbReference type="STRING" id="525367.HMPREF0556_11521"/>
<name>D7UZJ1_LISGR</name>